<evidence type="ECO:0000313" key="7">
    <source>
        <dbReference type="Proteomes" id="UP000224567"/>
    </source>
</evidence>
<evidence type="ECO:0000256" key="3">
    <source>
        <dbReference type="ARBA" id="ARBA00022723"/>
    </source>
</evidence>
<dbReference type="AlphaFoldDB" id="A0A2G2XAT1"/>
<comment type="cofactor">
    <cofactor evidence="1">
        <name>heme</name>
        <dbReference type="ChEBI" id="CHEBI:30413"/>
    </cofactor>
</comment>
<name>A0A2G2XAT1_CAPBA</name>
<dbReference type="PANTHER" id="PTHR24296">
    <property type="entry name" value="CYTOCHROME P450"/>
    <property type="match status" value="1"/>
</dbReference>
<reference evidence="6 7" key="1">
    <citation type="journal article" date="2017" name="Genome Biol.">
        <title>New reference genome sequences of hot pepper reveal the massive evolution of plant disease-resistance genes by retroduplication.</title>
        <authorList>
            <person name="Kim S."/>
            <person name="Park J."/>
            <person name="Yeom S.I."/>
            <person name="Kim Y.M."/>
            <person name="Seo E."/>
            <person name="Kim K.T."/>
            <person name="Kim M.S."/>
            <person name="Lee J.M."/>
            <person name="Cheong K."/>
            <person name="Shin H.S."/>
            <person name="Kim S.B."/>
            <person name="Han K."/>
            <person name="Lee J."/>
            <person name="Park M."/>
            <person name="Lee H.A."/>
            <person name="Lee H.Y."/>
            <person name="Lee Y."/>
            <person name="Oh S."/>
            <person name="Lee J.H."/>
            <person name="Choi E."/>
            <person name="Choi E."/>
            <person name="Lee S.E."/>
            <person name="Jeon J."/>
            <person name="Kim H."/>
            <person name="Choi G."/>
            <person name="Song H."/>
            <person name="Lee J."/>
            <person name="Lee S.C."/>
            <person name="Kwon J.K."/>
            <person name="Lee H.Y."/>
            <person name="Koo N."/>
            <person name="Hong Y."/>
            <person name="Kim R.W."/>
            <person name="Kang W.H."/>
            <person name="Huh J.H."/>
            <person name="Kang B.C."/>
            <person name="Yang T.J."/>
            <person name="Lee Y.H."/>
            <person name="Bennetzen J.L."/>
            <person name="Choi D."/>
        </authorList>
    </citation>
    <scope>NUCLEOTIDE SEQUENCE [LARGE SCALE GENOMIC DNA]</scope>
    <source>
        <strain evidence="7">cv. PBC81</strain>
    </source>
</reference>
<protein>
    <recommendedName>
        <fullName evidence="8">Alkane hydroxylase MAH1</fullName>
    </recommendedName>
</protein>
<keyword evidence="5" id="KW-0408">Iron</keyword>
<dbReference type="GO" id="GO:0016705">
    <property type="term" value="F:oxidoreductase activity, acting on paired donors, with incorporation or reduction of molecular oxygen"/>
    <property type="evidence" value="ECO:0007669"/>
    <property type="project" value="InterPro"/>
</dbReference>
<dbReference type="GO" id="GO:0005506">
    <property type="term" value="F:iron ion binding"/>
    <property type="evidence" value="ECO:0007669"/>
    <property type="project" value="InterPro"/>
</dbReference>
<evidence type="ECO:0000256" key="2">
    <source>
        <dbReference type="ARBA" id="ARBA00010617"/>
    </source>
</evidence>
<dbReference type="Proteomes" id="UP000224567">
    <property type="component" value="Unassembled WGS sequence"/>
</dbReference>
<sequence>MFPSLLLHLYRIHERSTEVLSRTGGTFMLKGLWFTNMDILGTVDPENVHYIMSANFVNFPKGEELKKTFDVLGDGIFNSDMDLWKDKRKLTKEMIFHWRFHKCGVKTNSDKVKNGLISILEFAVKGGIVFDLQDIFKRFTFDNTSIVLTGSDPGCLYLELADVPFLNAMDDTKDHEMQVPHKGRQYEICTEYVKL</sequence>
<comment type="caution">
    <text evidence="6">The sequence shown here is derived from an EMBL/GenBank/DDBJ whole genome shotgun (WGS) entry which is preliminary data.</text>
</comment>
<dbReference type="GO" id="GO:0004497">
    <property type="term" value="F:monooxygenase activity"/>
    <property type="evidence" value="ECO:0007669"/>
    <property type="project" value="InterPro"/>
</dbReference>
<keyword evidence="3" id="KW-0479">Metal-binding</keyword>
<gene>
    <name evidence="6" type="ORF">CQW23_09076</name>
</gene>
<keyword evidence="7" id="KW-1185">Reference proteome</keyword>
<dbReference type="OrthoDB" id="1470350at2759"/>
<evidence type="ECO:0000256" key="1">
    <source>
        <dbReference type="ARBA" id="ARBA00001971"/>
    </source>
</evidence>
<evidence type="ECO:0000313" key="6">
    <source>
        <dbReference type="EMBL" id="PHT54614.1"/>
    </source>
</evidence>
<evidence type="ECO:0008006" key="8">
    <source>
        <dbReference type="Google" id="ProtNLM"/>
    </source>
</evidence>
<dbReference type="STRING" id="33114.A0A2G2XAT1"/>
<dbReference type="GO" id="GO:0020037">
    <property type="term" value="F:heme binding"/>
    <property type="evidence" value="ECO:0007669"/>
    <property type="project" value="InterPro"/>
</dbReference>
<dbReference type="Gene3D" id="1.10.630.10">
    <property type="entry name" value="Cytochrome P450"/>
    <property type="match status" value="1"/>
</dbReference>
<dbReference type="EMBL" id="MLFT02000003">
    <property type="protein sequence ID" value="PHT54614.1"/>
    <property type="molecule type" value="Genomic_DNA"/>
</dbReference>
<reference evidence="7" key="2">
    <citation type="journal article" date="2017" name="J. Anim. Genet.">
        <title>Multiple reference genome sequences of hot pepper reveal the massive evolution of plant disease resistance genes by retroduplication.</title>
        <authorList>
            <person name="Kim S."/>
            <person name="Park J."/>
            <person name="Yeom S.-I."/>
            <person name="Kim Y.-M."/>
            <person name="Seo E."/>
            <person name="Kim K.-T."/>
            <person name="Kim M.-S."/>
            <person name="Lee J.M."/>
            <person name="Cheong K."/>
            <person name="Shin H.-S."/>
            <person name="Kim S.-B."/>
            <person name="Han K."/>
            <person name="Lee J."/>
            <person name="Park M."/>
            <person name="Lee H.-A."/>
            <person name="Lee H.-Y."/>
            <person name="Lee Y."/>
            <person name="Oh S."/>
            <person name="Lee J.H."/>
            <person name="Choi E."/>
            <person name="Choi E."/>
            <person name="Lee S.E."/>
            <person name="Jeon J."/>
            <person name="Kim H."/>
            <person name="Choi G."/>
            <person name="Song H."/>
            <person name="Lee J."/>
            <person name="Lee S.-C."/>
            <person name="Kwon J.-K."/>
            <person name="Lee H.-Y."/>
            <person name="Koo N."/>
            <person name="Hong Y."/>
            <person name="Kim R.W."/>
            <person name="Kang W.-H."/>
            <person name="Huh J.H."/>
            <person name="Kang B.-C."/>
            <person name="Yang T.-J."/>
            <person name="Lee Y.-H."/>
            <person name="Bennetzen J.L."/>
            <person name="Choi D."/>
        </authorList>
    </citation>
    <scope>NUCLEOTIDE SEQUENCE [LARGE SCALE GENOMIC DNA]</scope>
    <source>
        <strain evidence="7">cv. PBC81</strain>
    </source>
</reference>
<comment type="similarity">
    <text evidence="2">Belongs to the cytochrome P450 family.</text>
</comment>
<dbReference type="InterPro" id="IPR036396">
    <property type="entry name" value="Cyt_P450_sf"/>
</dbReference>
<evidence type="ECO:0000256" key="4">
    <source>
        <dbReference type="ARBA" id="ARBA00023002"/>
    </source>
</evidence>
<accession>A0A2G2XAT1</accession>
<organism evidence="6 7">
    <name type="scientific">Capsicum baccatum</name>
    <name type="common">Peruvian pepper</name>
    <dbReference type="NCBI Taxonomy" id="33114"/>
    <lineage>
        <taxon>Eukaryota</taxon>
        <taxon>Viridiplantae</taxon>
        <taxon>Streptophyta</taxon>
        <taxon>Embryophyta</taxon>
        <taxon>Tracheophyta</taxon>
        <taxon>Spermatophyta</taxon>
        <taxon>Magnoliopsida</taxon>
        <taxon>eudicotyledons</taxon>
        <taxon>Gunneridae</taxon>
        <taxon>Pentapetalae</taxon>
        <taxon>asterids</taxon>
        <taxon>lamiids</taxon>
        <taxon>Solanales</taxon>
        <taxon>Solanaceae</taxon>
        <taxon>Solanoideae</taxon>
        <taxon>Capsiceae</taxon>
        <taxon>Capsicum</taxon>
    </lineage>
</organism>
<proteinExistence type="inferred from homology"/>
<keyword evidence="4" id="KW-0560">Oxidoreductase</keyword>
<dbReference type="SUPFAM" id="SSF48264">
    <property type="entry name" value="Cytochrome P450"/>
    <property type="match status" value="1"/>
</dbReference>
<evidence type="ECO:0000256" key="5">
    <source>
        <dbReference type="ARBA" id="ARBA00023004"/>
    </source>
</evidence>